<feature type="chain" id="PRO_5045598329" description="DUF6089 domain-containing protein" evidence="1">
    <location>
        <begin position="23"/>
        <end position="351"/>
    </location>
</feature>
<gene>
    <name evidence="3" type="ORF">JI741_11220</name>
</gene>
<keyword evidence="1" id="KW-0732">Signal</keyword>
<feature type="domain" description="DUF6089" evidence="2">
    <location>
        <begin position="52"/>
        <end position="177"/>
    </location>
</feature>
<evidence type="ECO:0000256" key="1">
    <source>
        <dbReference type="SAM" id="SignalP"/>
    </source>
</evidence>
<keyword evidence="4" id="KW-1185">Reference proteome</keyword>
<accession>A0ABS1KRH3</accession>
<reference evidence="3 4" key="1">
    <citation type="submission" date="2021-01" db="EMBL/GenBank/DDBJ databases">
        <title>Chryseolinea sp. Jin1 Genome sequencing and assembly.</title>
        <authorList>
            <person name="Kim I."/>
        </authorList>
    </citation>
    <scope>NUCLEOTIDE SEQUENCE [LARGE SCALE GENOMIC DNA]</scope>
    <source>
        <strain evidence="3 4">Jin1</strain>
    </source>
</reference>
<sequence length="351" mass="39370">MRKLIYLATAVFMLSFAYDASAQMNRRSIKKNNKRISSFRGRKSWFGKEKVYNSIGISVNALNYYGDLAPRPSSFSTDISFTRPALGITFSHRFGPRYTLTAGFMYGTLKGSDAKSADEGDSENGVFRYRRNLSFRNRIKELSVVASFDLFPNSATYISRVKWTPYAFLGAAVFLHNPQAQAPATDPQGNPLPEAGKWVNLQPLGTEGQYAQLQEGDVNNGIKPYKLVQIAIPFGLGARFRLNEVMDLSGELGFRYTFTDYLDDVSQNYVDLGVFGNNQLAKAMSDRASEISTPNTTYVGRDGGTYNVVAGYGSEFRDNVRGNKNNRDIYMVTTIRLSYILGKNFHRAKFR</sequence>
<evidence type="ECO:0000313" key="3">
    <source>
        <dbReference type="EMBL" id="MBL0741793.1"/>
    </source>
</evidence>
<dbReference type="InterPro" id="IPR045743">
    <property type="entry name" value="DUF6089"/>
</dbReference>
<comment type="caution">
    <text evidence="3">The sequence shown here is derived from an EMBL/GenBank/DDBJ whole genome shotgun (WGS) entry which is preliminary data.</text>
</comment>
<dbReference type="Pfam" id="PF19573">
    <property type="entry name" value="DUF6089"/>
    <property type="match status" value="1"/>
</dbReference>
<dbReference type="Proteomes" id="UP000613030">
    <property type="component" value="Unassembled WGS sequence"/>
</dbReference>
<protein>
    <recommendedName>
        <fullName evidence="2">DUF6089 domain-containing protein</fullName>
    </recommendedName>
</protein>
<name>A0ABS1KRH3_9BACT</name>
<dbReference type="RefSeq" id="WP_202009302.1">
    <property type="nucleotide sequence ID" value="NZ_JAERRB010000003.1"/>
</dbReference>
<proteinExistence type="predicted"/>
<evidence type="ECO:0000313" key="4">
    <source>
        <dbReference type="Proteomes" id="UP000613030"/>
    </source>
</evidence>
<feature type="signal peptide" evidence="1">
    <location>
        <begin position="1"/>
        <end position="22"/>
    </location>
</feature>
<evidence type="ECO:0000259" key="2">
    <source>
        <dbReference type="Pfam" id="PF19573"/>
    </source>
</evidence>
<dbReference type="EMBL" id="JAERRB010000003">
    <property type="protein sequence ID" value="MBL0741793.1"/>
    <property type="molecule type" value="Genomic_DNA"/>
</dbReference>
<organism evidence="3 4">
    <name type="scientific">Chryseolinea lacunae</name>
    <dbReference type="NCBI Taxonomy" id="2801331"/>
    <lineage>
        <taxon>Bacteria</taxon>
        <taxon>Pseudomonadati</taxon>
        <taxon>Bacteroidota</taxon>
        <taxon>Cytophagia</taxon>
        <taxon>Cytophagales</taxon>
        <taxon>Fulvivirgaceae</taxon>
        <taxon>Chryseolinea</taxon>
    </lineage>
</organism>